<keyword evidence="1" id="KW-0378">Hydrolase</keyword>
<dbReference type="InterPro" id="IPR006379">
    <property type="entry name" value="HAD-SF_hydro_IIB"/>
</dbReference>
<dbReference type="InterPro" id="IPR023214">
    <property type="entry name" value="HAD_sf"/>
</dbReference>
<comment type="caution">
    <text evidence="1">The sequence shown here is derived from an EMBL/GenBank/DDBJ whole genome shotgun (WGS) entry which is preliminary data.</text>
</comment>
<accession>A0A832Z1C1</accession>
<evidence type="ECO:0000313" key="2">
    <source>
        <dbReference type="Proteomes" id="UP000605805"/>
    </source>
</evidence>
<dbReference type="PANTHER" id="PTHR10000">
    <property type="entry name" value="PHOSPHOSERINE PHOSPHATASE"/>
    <property type="match status" value="1"/>
</dbReference>
<name>A0A832Z1C1_9CREN</name>
<dbReference type="EMBL" id="DQTV01000124">
    <property type="protein sequence ID" value="HIP57631.1"/>
    <property type="molecule type" value="Genomic_DNA"/>
</dbReference>
<sequence>MLTFHSTELIQYLASARTLAFDYDGTLAPINVPREKSRVLPELATALSKLARKYTIAVVTTKECSFVMERTPFAHLWICSNGFEIRIGDSVVLPAKLLEDIVSREALRELISKAYELSKVYNLHIEVKRVGDLVIGFCIDWRSRYTEVPKIVLDLVAEARKRHLNVIEYPGRPYVDIFMLNVDKGWALKKLIEFNLIKRPLAYFGDSENDIPAFKVADIPVLVLHDENKGLNIETKYRIEQRELSAVLYKLVNDRL</sequence>
<proteinExistence type="predicted"/>
<dbReference type="SUPFAM" id="SSF56784">
    <property type="entry name" value="HAD-like"/>
    <property type="match status" value="1"/>
</dbReference>
<dbReference type="GO" id="GO:0005992">
    <property type="term" value="P:trehalose biosynthetic process"/>
    <property type="evidence" value="ECO:0007669"/>
    <property type="project" value="InterPro"/>
</dbReference>
<protein>
    <submittedName>
        <fullName evidence="1">HAD-IIB family hydrolase</fullName>
    </submittedName>
</protein>
<evidence type="ECO:0000313" key="1">
    <source>
        <dbReference type="EMBL" id="HIP57631.1"/>
    </source>
</evidence>
<dbReference type="NCBIfam" id="TIGR01484">
    <property type="entry name" value="HAD-SF-IIB"/>
    <property type="match status" value="1"/>
</dbReference>
<dbReference type="GO" id="GO:0005829">
    <property type="term" value="C:cytosol"/>
    <property type="evidence" value="ECO:0007669"/>
    <property type="project" value="TreeGrafter"/>
</dbReference>
<dbReference type="AlphaFoldDB" id="A0A832Z1C1"/>
<dbReference type="GO" id="GO:0016791">
    <property type="term" value="F:phosphatase activity"/>
    <property type="evidence" value="ECO:0007669"/>
    <property type="project" value="TreeGrafter"/>
</dbReference>
<gene>
    <name evidence="1" type="ORF">EYH02_06190</name>
</gene>
<reference evidence="1" key="1">
    <citation type="journal article" date="2020" name="ISME J.">
        <title>Gammaproteobacteria mediating utilization of methyl-, sulfur- and petroleum organic compounds in deep ocean hydrothermal plumes.</title>
        <authorList>
            <person name="Zhou Z."/>
            <person name="Liu Y."/>
            <person name="Pan J."/>
            <person name="Cron B.R."/>
            <person name="Toner B.M."/>
            <person name="Anantharaman K."/>
            <person name="Breier J.A."/>
            <person name="Dick G.J."/>
            <person name="Li M."/>
        </authorList>
    </citation>
    <scope>NUCLEOTIDE SEQUENCE</scope>
    <source>
        <strain evidence="1">SZUA-1435</strain>
    </source>
</reference>
<dbReference type="Pfam" id="PF02358">
    <property type="entry name" value="Trehalose_PPase"/>
    <property type="match status" value="1"/>
</dbReference>
<dbReference type="Gene3D" id="3.40.50.1000">
    <property type="entry name" value="HAD superfamily/HAD-like"/>
    <property type="match status" value="2"/>
</dbReference>
<dbReference type="InterPro" id="IPR036412">
    <property type="entry name" value="HAD-like_sf"/>
</dbReference>
<dbReference type="GO" id="GO:0000287">
    <property type="term" value="F:magnesium ion binding"/>
    <property type="evidence" value="ECO:0007669"/>
    <property type="project" value="TreeGrafter"/>
</dbReference>
<dbReference type="PANTHER" id="PTHR10000:SF8">
    <property type="entry name" value="HAD SUPERFAMILY HYDROLASE-LIKE, TYPE 3"/>
    <property type="match status" value="1"/>
</dbReference>
<dbReference type="InterPro" id="IPR003337">
    <property type="entry name" value="Trehalose_PPase"/>
</dbReference>
<organism evidence="1 2">
    <name type="scientific">Ignisphaera aggregans</name>
    <dbReference type="NCBI Taxonomy" id="334771"/>
    <lineage>
        <taxon>Archaea</taxon>
        <taxon>Thermoproteota</taxon>
        <taxon>Thermoprotei</taxon>
        <taxon>Desulfurococcales</taxon>
        <taxon>Desulfurococcaceae</taxon>
        <taxon>Ignisphaera</taxon>
    </lineage>
</organism>
<dbReference type="Proteomes" id="UP000605805">
    <property type="component" value="Unassembled WGS sequence"/>
</dbReference>